<feature type="compositionally biased region" description="Polar residues" evidence="1">
    <location>
        <begin position="146"/>
        <end position="157"/>
    </location>
</feature>
<reference evidence="2" key="1">
    <citation type="submission" date="2021-02" db="EMBL/GenBank/DDBJ databases">
        <authorList>
            <person name="Dougan E. K."/>
            <person name="Rhodes N."/>
            <person name="Thang M."/>
            <person name="Chan C."/>
        </authorList>
    </citation>
    <scope>NUCLEOTIDE SEQUENCE</scope>
</reference>
<dbReference type="Proteomes" id="UP000601435">
    <property type="component" value="Unassembled WGS sequence"/>
</dbReference>
<evidence type="ECO:0000313" key="3">
    <source>
        <dbReference type="Proteomes" id="UP000601435"/>
    </source>
</evidence>
<dbReference type="EMBL" id="CAJNJA010068587">
    <property type="protein sequence ID" value="CAE7895330.1"/>
    <property type="molecule type" value="Genomic_DNA"/>
</dbReference>
<keyword evidence="3" id="KW-1185">Reference proteome</keyword>
<proteinExistence type="predicted"/>
<accession>A0A813B994</accession>
<evidence type="ECO:0000256" key="1">
    <source>
        <dbReference type="SAM" id="MobiDB-lite"/>
    </source>
</evidence>
<organism evidence="2 3">
    <name type="scientific">Symbiodinium necroappetens</name>
    <dbReference type="NCBI Taxonomy" id="1628268"/>
    <lineage>
        <taxon>Eukaryota</taxon>
        <taxon>Sar</taxon>
        <taxon>Alveolata</taxon>
        <taxon>Dinophyceae</taxon>
        <taxon>Suessiales</taxon>
        <taxon>Symbiodiniaceae</taxon>
        <taxon>Symbiodinium</taxon>
    </lineage>
</organism>
<evidence type="ECO:0000313" key="2">
    <source>
        <dbReference type="EMBL" id="CAE7895330.1"/>
    </source>
</evidence>
<protein>
    <submittedName>
        <fullName evidence="2">Uncharacterized protein</fullName>
    </submittedName>
</protein>
<gene>
    <name evidence="2" type="ORF">SNEC2469_LOCUS29948</name>
</gene>
<feature type="region of interest" description="Disordered" evidence="1">
    <location>
        <begin position="92"/>
        <end position="168"/>
    </location>
</feature>
<dbReference type="AlphaFoldDB" id="A0A813B994"/>
<name>A0A813B994_9DINO</name>
<comment type="caution">
    <text evidence="2">The sequence shown here is derived from an EMBL/GenBank/DDBJ whole genome shotgun (WGS) entry which is preliminary data.</text>
</comment>
<sequence length="253" mass="26224">MPGAVSLRFYWDILGSWMQAWYSASWRSFVAVLSLITIRGCSSPMLSLHPNLMPRRGLQGTAAQSLPYITGDYAAISPSGPVGGGPTVRITMPAMEGLIPPPPQPEADGGPTTAPSNEDAASPPSVLEPSPPPAGCGALPAPHPEPSSNNDTSTAPAVSTDDLAPPHRIHTEAGSLVGSTESAPMTPPMDCELTPHLRGVEYVLSASSPLPVSSHFVKVKHLFVCFACTTSIRSVSPDGAPLPYMVIAAPAAT</sequence>